<dbReference type="OrthoDB" id="9810445at2"/>
<feature type="signal peptide" evidence="8">
    <location>
        <begin position="1"/>
        <end position="19"/>
    </location>
</feature>
<comment type="caution">
    <text evidence="10">The sequence shown here is derived from an EMBL/GenBank/DDBJ whole genome shotgun (WGS) entry which is preliminary data.</text>
</comment>
<dbReference type="RefSeq" id="WP_121145940.1">
    <property type="nucleotide sequence ID" value="NZ_RBWY01000006.1"/>
</dbReference>
<evidence type="ECO:0000313" key="11">
    <source>
        <dbReference type="Proteomes" id="UP000278542"/>
    </source>
</evidence>
<evidence type="ECO:0000256" key="8">
    <source>
        <dbReference type="SAM" id="SignalP"/>
    </source>
</evidence>
<proteinExistence type="inferred from homology"/>
<feature type="region of interest" description="Disordered" evidence="7">
    <location>
        <begin position="198"/>
        <end position="222"/>
    </location>
</feature>
<keyword evidence="8" id="KW-0732">Signal</keyword>
<dbReference type="PANTHER" id="PTHR22726:SF8">
    <property type="entry name" value="METALLOPROTEASE YCAL"/>
    <property type="match status" value="1"/>
</dbReference>
<protein>
    <submittedName>
        <fullName evidence="10">Putative metalloprotease</fullName>
    </submittedName>
</protein>
<dbReference type="GO" id="GO:0016020">
    <property type="term" value="C:membrane"/>
    <property type="evidence" value="ECO:0007669"/>
    <property type="project" value="TreeGrafter"/>
</dbReference>
<dbReference type="AlphaFoldDB" id="A0A495RAL4"/>
<organism evidence="10 11">
    <name type="scientific">Orbus hercynius</name>
    <dbReference type="NCBI Taxonomy" id="593135"/>
    <lineage>
        <taxon>Bacteria</taxon>
        <taxon>Pseudomonadati</taxon>
        <taxon>Pseudomonadota</taxon>
        <taxon>Gammaproteobacteria</taxon>
        <taxon>Orbales</taxon>
        <taxon>Orbaceae</taxon>
        <taxon>Orbus</taxon>
    </lineage>
</organism>
<evidence type="ECO:0000256" key="4">
    <source>
        <dbReference type="ARBA" id="ARBA00022833"/>
    </source>
</evidence>
<keyword evidence="3 6" id="KW-0378">Hydrolase</keyword>
<evidence type="ECO:0000256" key="2">
    <source>
        <dbReference type="ARBA" id="ARBA00022723"/>
    </source>
</evidence>
<keyword evidence="1 6" id="KW-0645">Protease</keyword>
<feature type="chain" id="PRO_5019823616" evidence="8">
    <location>
        <begin position="20"/>
        <end position="222"/>
    </location>
</feature>
<feature type="domain" description="Peptidase M48" evidence="9">
    <location>
        <begin position="89"/>
        <end position="217"/>
    </location>
</feature>
<comment type="similarity">
    <text evidence="6">Belongs to the peptidase M48 family.</text>
</comment>
<name>A0A495RAL4_9GAMM</name>
<accession>A0A495RAL4</accession>
<dbReference type="GO" id="GO:0046872">
    <property type="term" value="F:metal ion binding"/>
    <property type="evidence" value="ECO:0007669"/>
    <property type="project" value="UniProtKB-KW"/>
</dbReference>
<reference evidence="10 11" key="1">
    <citation type="submission" date="2018-10" db="EMBL/GenBank/DDBJ databases">
        <title>Genomic Encyclopedia of Type Strains, Phase IV (KMG-IV): sequencing the most valuable type-strain genomes for metagenomic binning, comparative biology and taxonomic classification.</title>
        <authorList>
            <person name="Goeker M."/>
        </authorList>
    </citation>
    <scope>NUCLEOTIDE SEQUENCE [LARGE SCALE GENOMIC DNA]</scope>
    <source>
        <strain evidence="10 11">DSM 22228</strain>
    </source>
</reference>
<dbReference type="EMBL" id="RBWY01000006">
    <property type="protein sequence ID" value="RKS84455.1"/>
    <property type="molecule type" value="Genomic_DNA"/>
</dbReference>
<evidence type="ECO:0000259" key="9">
    <source>
        <dbReference type="Pfam" id="PF01435"/>
    </source>
</evidence>
<dbReference type="Pfam" id="PF01435">
    <property type="entry name" value="Peptidase_M48"/>
    <property type="match status" value="1"/>
</dbReference>
<keyword evidence="5 6" id="KW-0482">Metalloprotease</keyword>
<dbReference type="GO" id="GO:0004222">
    <property type="term" value="F:metalloendopeptidase activity"/>
    <property type="evidence" value="ECO:0007669"/>
    <property type="project" value="InterPro"/>
</dbReference>
<dbReference type="InterPro" id="IPR051156">
    <property type="entry name" value="Mito/Outer_Membr_Metalloprot"/>
</dbReference>
<dbReference type="PROSITE" id="PS51257">
    <property type="entry name" value="PROKAR_LIPOPROTEIN"/>
    <property type="match status" value="1"/>
</dbReference>
<gene>
    <name evidence="10" type="ORF">DES39_2131</name>
</gene>
<evidence type="ECO:0000256" key="1">
    <source>
        <dbReference type="ARBA" id="ARBA00022670"/>
    </source>
</evidence>
<evidence type="ECO:0000256" key="3">
    <source>
        <dbReference type="ARBA" id="ARBA00022801"/>
    </source>
</evidence>
<comment type="cofactor">
    <cofactor evidence="6">
        <name>Zn(2+)</name>
        <dbReference type="ChEBI" id="CHEBI:29105"/>
    </cofactor>
    <text evidence="6">Binds 1 zinc ion per subunit.</text>
</comment>
<dbReference type="Gene3D" id="3.30.2010.10">
    <property type="entry name" value="Metalloproteases ('zincins'), catalytic domain"/>
    <property type="match status" value="1"/>
</dbReference>
<evidence type="ECO:0000313" key="10">
    <source>
        <dbReference type="EMBL" id="RKS84455.1"/>
    </source>
</evidence>
<feature type="compositionally biased region" description="Polar residues" evidence="7">
    <location>
        <begin position="200"/>
        <end position="212"/>
    </location>
</feature>
<evidence type="ECO:0000256" key="6">
    <source>
        <dbReference type="RuleBase" id="RU003983"/>
    </source>
</evidence>
<dbReference type="PANTHER" id="PTHR22726">
    <property type="entry name" value="METALLOENDOPEPTIDASE OMA1"/>
    <property type="match status" value="1"/>
</dbReference>
<keyword evidence="11" id="KW-1185">Reference proteome</keyword>
<dbReference type="GO" id="GO:0051603">
    <property type="term" value="P:proteolysis involved in protein catabolic process"/>
    <property type="evidence" value="ECO:0007669"/>
    <property type="project" value="TreeGrafter"/>
</dbReference>
<keyword evidence="2" id="KW-0479">Metal-binding</keyword>
<dbReference type="InterPro" id="IPR001915">
    <property type="entry name" value="Peptidase_M48"/>
</dbReference>
<keyword evidence="4 6" id="KW-0862">Zinc</keyword>
<sequence length="222" mass="25074">MVIRIQTLLLSGCLFGLVACNQPQVTMLTPQQITLLSDSQIEQLSAQNCAKQDQYEVMTSRSHVFQKRLDRLTKQWPNTVNGKTLNYRVYLKTQPNAWASFNGCVRLTSGLMNLLTDDEIQAVIVHEIGHIALNHTLAAFRQAKSAEIHSNGTITLIMPQALSLQQEFAADAYAVRVLQYQQRDPYALITMLNKLDRHQQQASSSHPNTAARKTNLLKKIMR</sequence>
<evidence type="ECO:0000256" key="7">
    <source>
        <dbReference type="SAM" id="MobiDB-lite"/>
    </source>
</evidence>
<dbReference type="Proteomes" id="UP000278542">
    <property type="component" value="Unassembled WGS sequence"/>
</dbReference>
<evidence type="ECO:0000256" key="5">
    <source>
        <dbReference type="ARBA" id="ARBA00023049"/>
    </source>
</evidence>